<accession>A0A1M5FDF1</accession>
<sequence length="52" mass="6053">MNRKEQIENLEAEIAQKQQTLSELRDAENNQDQDDIDITQGDIDDFISNVFN</sequence>
<name>A0A1M5FDF1_9FLAO</name>
<organism evidence="1 2">
    <name type="scientific">Flavobacterium fluvii</name>
    <dbReference type="NCBI Taxonomy" id="468056"/>
    <lineage>
        <taxon>Bacteria</taxon>
        <taxon>Pseudomonadati</taxon>
        <taxon>Bacteroidota</taxon>
        <taxon>Flavobacteriia</taxon>
        <taxon>Flavobacteriales</taxon>
        <taxon>Flavobacteriaceae</taxon>
        <taxon>Flavobacterium</taxon>
    </lineage>
</organism>
<gene>
    <name evidence="1" type="ORF">SAMN05443549_101738</name>
</gene>
<dbReference type="Proteomes" id="UP000184516">
    <property type="component" value="Unassembled WGS sequence"/>
</dbReference>
<proteinExistence type="predicted"/>
<reference evidence="2" key="1">
    <citation type="submission" date="2016-11" db="EMBL/GenBank/DDBJ databases">
        <authorList>
            <person name="Varghese N."/>
            <person name="Submissions S."/>
        </authorList>
    </citation>
    <scope>NUCLEOTIDE SEQUENCE [LARGE SCALE GENOMIC DNA]</scope>
    <source>
        <strain evidence="2">DSM 19978</strain>
    </source>
</reference>
<dbReference type="AlphaFoldDB" id="A0A1M5FDF1"/>
<evidence type="ECO:0000313" key="2">
    <source>
        <dbReference type="Proteomes" id="UP000184516"/>
    </source>
</evidence>
<dbReference type="RefSeq" id="WP_170860846.1">
    <property type="nucleotide sequence ID" value="NZ_FQWB01000001.1"/>
</dbReference>
<dbReference type="EMBL" id="FQWB01000001">
    <property type="protein sequence ID" value="SHF89553.1"/>
    <property type="molecule type" value="Genomic_DNA"/>
</dbReference>
<keyword evidence="2" id="KW-1185">Reference proteome</keyword>
<dbReference type="STRING" id="468056.SAMN05443549_101738"/>
<protein>
    <submittedName>
        <fullName evidence="1">Uncharacterized protein</fullName>
    </submittedName>
</protein>
<evidence type="ECO:0000313" key="1">
    <source>
        <dbReference type="EMBL" id="SHF89553.1"/>
    </source>
</evidence>